<reference evidence="1" key="1">
    <citation type="submission" date="2009-07" db="EMBL/GenBank/DDBJ databases">
        <authorList>
            <person name="Weinstock G."/>
            <person name="Sodergren E."/>
            <person name="Clifton S."/>
            <person name="Fulton L."/>
            <person name="Fulton B."/>
            <person name="Courtney L."/>
            <person name="Fronick C."/>
            <person name="Harrison M."/>
            <person name="Strong C."/>
            <person name="Farmer C."/>
            <person name="Delahaunty K."/>
            <person name="Markovic C."/>
            <person name="Hall O."/>
            <person name="Minx P."/>
            <person name="Tomlinson C."/>
            <person name="Mitreva M."/>
            <person name="Nelson J."/>
            <person name="Hou S."/>
            <person name="Wollam A."/>
            <person name="Pepin K.H."/>
            <person name="Johnson M."/>
            <person name="Bhonagiri V."/>
            <person name="Nash W.E."/>
            <person name="Warren W."/>
            <person name="Chinwalla A."/>
            <person name="Mardis E.R."/>
            <person name="Wilson R.K."/>
        </authorList>
    </citation>
    <scope>NUCLEOTIDE SEQUENCE [LARGE SCALE GENOMIC DNA]</scope>
    <source>
        <strain evidence="1">ATCC 29256</strain>
    </source>
</reference>
<organism evidence="1 2">
    <name type="scientific">Neisseria sicca ATCC 29256</name>
    <dbReference type="NCBI Taxonomy" id="547045"/>
    <lineage>
        <taxon>Bacteria</taxon>
        <taxon>Pseudomonadati</taxon>
        <taxon>Pseudomonadota</taxon>
        <taxon>Betaproteobacteria</taxon>
        <taxon>Neisseriales</taxon>
        <taxon>Neisseriaceae</taxon>
        <taxon>Neisseria</taxon>
    </lineage>
</organism>
<dbReference type="Proteomes" id="UP000005365">
    <property type="component" value="Unassembled WGS sequence"/>
</dbReference>
<sequence>MNFRRPLSVQRSSEKPFAFRSDKKRFKTDRAWMRGFLLFTFCLFSVSDDLIC</sequence>
<proteinExistence type="predicted"/>
<keyword evidence="2" id="KW-1185">Reference proteome</keyword>
<gene>
    <name evidence="1" type="ORF">NEISICOT_01648</name>
</gene>
<name>C6M549_NEISI</name>
<protein>
    <submittedName>
        <fullName evidence="1">Uncharacterized protein</fullName>
    </submittedName>
</protein>
<dbReference type="AlphaFoldDB" id="C6M549"/>
<dbReference type="EMBL" id="ACKO02000008">
    <property type="protein sequence ID" value="EET44686.1"/>
    <property type="molecule type" value="Genomic_DNA"/>
</dbReference>
<evidence type="ECO:0000313" key="1">
    <source>
        <dbReference type="EMBL" id="EET44686.1"/>
    </source>
</evidence>
<evidence type="ECO:0000313" key="2">
    <source>
        <dbReference type="Proteomes" id="UP000005365"/>
    </source>
</evidence>
<accession>C6M549</accession>
<comment type="caution">
    <text evidence="1">The sequence shown here is derived from an EMBL/GenBank/DDBJ whole genome shotgun (WGS) entry which is preliminary data.</text>
</comment>